<feature type="domain" description="RNA polymerase sigma factor 70 region 4 type 2" evidence="5">
    <location>
        <begin position="155"/>
        <end position="207"/>
    </location>
</feature>
<evidence type="ECO:0000256" key="1">
    <source>
        <dbReference type="ARBA" id="ARBA00023015"/>
    </source>
</evidence>
<evidence type="ECO:0000313" key="6">
    <source>
        <dbReference type="EMBL" id="MTT76832.1"/>
    </source>
</evidence>
<dbReference type="GO" id="GO:0016987">
    <property type="term" value="F:sigma factor activity"/>
    <property type="evidence" value="ECO:0007669"/>
    <property type="project" value="UniProtKB-KW"/>
</dbReference>
<evidence type="ECO:0000256" key="3">
    <source>
        <dbReference type="ARBA" id="ARBA00023125"/>
    </source>
</evidence>
<reference evidence="8 9" key="1">
    <citation type="journal article" date="2019" name="Nat. Med.">
        <title>A library of human gut bacterial isolates paired with longitudinal multiomics data enables mechanistic microbiome research.</title>
        <authorList>
            <person name="Poyet M."/>
            <person name="Groussin M."/>
            <person name="Gibbons S.M."/>
            <person name="Avila-Pacheco J."/>
            <person name="Jiang X."/>
            <person name="Kearney S.M."/>
            <person name="Perrotta A.R."/>
            <person name="Berdy B."/>
            <person name="Zhao S."/>
            <person name="Lieberman T.D."/>
            <person name="Swanson P.K."/>
            <person name="Smith M."/>
            <person name="Roesemann S."/>
            <person name="Alexander J.E."/>
            <person name="Rich S.A."/>
            <person name="Livny J."/>
            <person name="Vlamakis H."/>
            <person name="Clish C."/>
            <person name="Bullock K."/>
            <person name="Deik A."/>
            <person name="Scott J."/>
            <person name="Pierce K.A."/>
            <person name="Xavier R.J."/>
            <person name="Alm E.J."/>
        </authorList>
    </citation>
    <scope>NUCLEOTIDE SEQUENCE [LARGE SCALE GENOMIC DNA]</scope>
    <source>
        <strain evidence="6 9">BIOML-A13</strain>
        <strain evidence="7 8">BIOML-A3</strain>
    </source>
</reference>
<dbReference type="GO" id="GO:0006352">
    <property type="term" value="P:DNA-templated transcription initiation"/>
    <property type="evidence" value="ECO:0007669"/>
    <property type="project" value="InterPro"/>
</dbReference>
<dbReference type="AlphaFoldDB" id="A0A7X3BW37"/>
<keyword evidence="3" id="KW-0238">DNA-binding</keyword>
<evidence type="ECO:0000313" key="9">
    <source>
        <dbReference type="Proteomes" id="UP000484547"/>
    </source>
</evidence>
<keyword evidence="1" id="KW-0805">Transcription regulation</keyword>
<dbReference type="InterPro" id="IPR036388">
    <property type="entry name" value="WH-like_DNA-bd_sf"/>
</dbReference>
<dbReference type="PANTHER" id="PTHR43133">
    <property type="entry name" value="RNA POLYMERASE ECF-TYPE SIGMA FACTO"/>
    <property type="match status" value="1"/>
</dbReference>
<sequence>MIKPRDLIIIKNINTPNNTKNDQTPPSRLQLLITAAQSGDRQALLQLCEDFSPLLKSEAHREMFYRSLGKDAEGIAVLSLIELILKYDGADFANWPGLARCKVHFALFDAMQKQGQIWENEAQVDTESAAGTELLEACRDADGSLDELARLLLSLDLQEALRQLNPAQRQVMMLLFAQELKPSEAAKRLGCSVRNVTKHRLKALDKLRGLL</sequence>
<evidence type="ECO:0000313" key="8">
    <source>
        <dbReference type="Proteomes" id="UP000443070"/>
    </source>
</evidence>
<dbReference type="Pfam" id="PF08281">
    <property type="entry name" value="Sigma70_r4_2"/>
    <property type="match status" value="1"/>
</dbReference>
<dbReference type="NCBIfam" id="TIGR02937">
    <property type="entry name" value="sigma70-ECF"/>
    <property type="match status" value="1"/>
</dbReference>
<dbReference type="InterPro" id="IPR013249">
    <property type="entry name" value="RNA_pol_sigma70_r4_t2"/>
</dbReference>
<dbReference type="InterPro" id="IPR013324">
    <property type="entry name" value="RNA_pol_sigma_r3/r4-like"/>
</dbReference>
<evidence type="ECO:0000259" key="5">
    <source>
        <dbReference type="Pfam" id="PF08281"/>
    </source>
</evidence>
<evidence type="ECO:0000256" key="4">
    <source>
        <dbReference type="ARBA" id="ARBA00023163"/>
    </source>
</evidence>
<dbReference type="Gene3D" id="1.10.10.10">
    <property type="entry name" value="Winged helix-like DNA-binding domain superfamily/Winged helix DNA-binding domain"/>
    <property type="match status" value="1"/>
</dbReference>
<keyword evidence="4" id="KW-0804">Transcription</keyword>
<organism evidence="6 9">
    <name type="scientific">Phascolarctobacterium faecium</name>
    <dbReference type="NCBI Taxonomy" id="33025"/>
    <lineage>
        <taxon>Bacteria</taxon>
        <taxon>Bacillati</taxon>
        <taxon>Bacillota</taxon>
        <taxon>Negativicutes</taxon>
        <taxon>Acidaminococcales</taxon>
        <taxon>Acidaminococcaceae</taxon>
        <taxon>Phascolarctobacterium</taxon>
    </lineage>
</organism>
<evidence type="ECO:0000313" key="7">
    <source>
        <dbReference type="EMBL" id="MTU04964.1"/>
    </source>
</evidence>
<keyword evidence="2" id="KW-0731">Sigma factor</keyword>
<evidence type="ECO:0000256" key="2">
    <source>
        <dbReference type="ARBA" id="ARBA00023082"/>
    </source>
</evidence>
<dbReference type="Proteomes" id="UP000443070">
    <property type="component" value="Unassembled WGS sequence"/>
</dbReference>
<dbReference type="InterPro" id="IPR014284">
    <property type="entry name" value="RNA_pol_sigma-70_dom"/>
</dbReference>
<dbReference type="EMBL" id="WNBW01000014">
    <property type="protein sequence ID" value="MTU04964.1"/>
    <property type="molecule type" value="Genomic_DNA"/>
</dbReference>
<comment type="caution">
    <text evidence="6">The sequence shown here is derived from an EMBL/GenBank/DDBJ whole genome shotgun (WGS) entry which is preliminary data.</text>
</comment>
<gene>
    <name evidence="6" type="ORF">GMD11_11280</name>
    <name evidence="7" type="ORF">GMD18_11275</name>
</gene>
<name>A0A7X3BW37_9FIRM</name>
<dbReference type="PANTHER" id="PTHR43133:SF8">
    <property type="entry name" value="RNA POLYMERASE SIGMA FACTOR HI_1459-RELATED"/>
    <property type="match status" value="1"/>
</dbReference>
<dbReference type="EMBL" id="WNBM01000012">
    <property type="protein sequence ID" value="MTT76832.1"/>
    <property type="molecule type" value="Genomic_DNA"/>
</dbReference>
<dbReference type="Proteomes" id="UP000484547">
    <property type="component" value="Unassembled WGS sequence"/>
</dbReference>
<protein>
    <submittedName>
        <fullName evidence="6">Sigma-70 family RNA polymerase sigma factor</fullName>
    </submittedName>
</protein>
<dbReference type="InterPro" id="IPR039425">
    <property type="entry name" value="RNA_pol_sigma-70-like"/>
</dbReference>
<proteinExistence type="predicted"/>
<dbReference type="SUPFAM" id="SSF88659">
    <property type="entry name" value="Sigma3 and sigma4 domains of RNA polymerase sigma factors"/>
    <property type="match status" value="1"/>
</dbReference>
<accession>A0A7X3BW37</accession>
<keyword evidence="8" id="KW-1185">Reference proteome</keyword>
<dbReference type="GO" id="GO:0003677">
    <property type="term" value="F:DNA binding"/>
    <property type="evidence" value="ECO:0007669"/>
    <property type="project" value="UniProtKB-KW"/>
</dbReference>